<dbReference type="Proteomes" id="UP000185829">
    <property type="component" value="Unassembled WGS sequence"/>
</dbReference>
<organism evidence="1 2">
    <name type="scientific">Peribacillus simplex</name>
    <dbReference type="NCBI Taxonomy" id="1478"/>
    <lineage>
        <taxon>Bacteria</taxon>
        <taxon>Bacillati</taxon>
        <taxon>Bacillota</taxon>
        <taxon>Bacilli</taxon>
        <taxon>Bacillales</taxon>
        <taxon>Bacillaceae</taxon>
        <taxon>Peribacillus</taxon>
    </lineage>
</organism>
<proteinExistence type="predicted"/>
<comment type="caution">
    <text evidence="1">The sequence shown here is derived from an EMBL/GenBank/DDBJ whole genome shotgun (WGS) entry which is preliminary data.</text>
</comment>
<sequence>MKKIALLLINLQKENGKSNVVGMNDIVQNAMTLDHT</sequence>
<name>A0A9X8WN12_9BACI</name>
<dbReference type="AlphaFoldDB" id="A0A9X8WN12"/>
<accession>A0A9X8WN12</accession>
<reference evidence="1 2" key="1">
    <citation type="submission" date="2017-01" db="EMBL/GenBank/DDBJ databases">
        <authorList>
            <person name="Varghese N."/>
            <person name="Submissions S."/>
        </authorList>
    </citation>
    <scope>NUCLEOTIDE SEQUENCE [LARGE SCALE GENOMIC DNA]</scope>
    <source>
        <strain evidence="1 2">RUG2-6</strain>
    </source>
</reference>
<evidence type="ECO:0000313" key="2">
    <source>
        <dbReference type="Proteomes" id="UP000185829"/>
    </source>
</evidence>
<gene>
    <name evidence="1" type="ORF">SAMN05878482_110115</name>
</gene>
<protein>
    <submittedName>
        <fullName evidence="1">Uncharacterized protein</fullName>
    </submittedName>
</protein>
<dbReference type="EMBL" id="FTMX01000010">
    <property type="protein sequence ID" value="SIS04686.1"/>
    <property type="molecule type" value="Genomic_DNA"/>
</dbReference>
<evidence type="ECO:0000313" key="1">
    <source>
        <dbReference type="EMBL" id="SIS04686.1"/>
    </source>
</evidence>